<gene>
    <name evidence="3" type="ORF">HPLM_LOCUS2136</name>
</gene>
<keyword evidence="4" id="KW-1185">Reference proteome</keyword>
<dbReference type="AlphaFoldDB" id="A0A0N4VXW8"/>
<evidence type="ECO:0000313" key="4">
    <source>
        <dbReference type="Proteomes" id="UP000268014"/>
    </source>
</evidence>
<accession>A0A0N4VXW8</accession>
<sequence>MIAPWTLSQKAVILTVTRTTLQSMFFRGAEDLPVHSFLQGSKPPNCTGIKDEYCRLPYYTAIHDLFPPEHSLWVPVPSPATVPYPIKLSLIDRVRVGGNRLNLTFELRGGFDKMSLHVTPLNGYELVSWSFTNIDLKEFGRRTTYFVFLTYGFEMPEYRRFWILLENVGAPSCVPSTMPLVHGTQVGAPCPIFWWTSFSYSIIDRLLSINTSGIAPLQGRSLGKAGKLEEIGGYLSDRWLPKRSMEFIP</sequence>
<dbReference type="STRING" id="6290.A0A0N4VXW8"/>
<dbReference type="WBParaSite" id="HPLM_0000213801-mRNA-1">
    <property type="protein sequence ID" value="HPLM_0000213801-mRNA-1"/>
    <property type="gene ID" value="HPLM_0000213801"/>
</dbReference>
<protein>
    <submittedName>
        <fullName evidence="5">Malectin_like domain-containing protein</fullName>
    </submittedName>
</protein>
<evidence type="ECO:0000256" key="1">
    <source>
        <dbReference type="ARBA" id="ARBA00010918"/>
    </source>
</evidence>
<reference evidence="5" key="1">
    <citation type="submission" date="2017-02" db="UniProtKB">
        <authorList>
            <consortium name="WormBaseParasite"/>
        </authorList>
    </citation>
    <scope>IDENTIFICATION</scope>
</reference>
<organism evidence="5">
    <name type="scientific">Haemonchus placei</name>
    <name type="common">Barber's pole worm</name>
    <dbReference type="NCBI Taxonomy" id="6290"/>
    <lineage>
        <taxon>Eukaryota</taxon>
        <taxon>Metazoa</taxon>
        <taxon>Ecdysozoa</taxon>
        <taxon>Nematoda</taxon>
        <taxon>Chromadorea</taxon>
        <taxon>Rhabditida</taxon>
        <taxon>Rhabditina</taxon>
        <taxon>Rhabditomorpha</taxon>
        <taxon>Strongyloidea</taxon>
        <taxon>Trichostrongylidae</taxon>
        <taxon>Haemonchus</taxon>
    </lineage>
</organism>
<comment type="similarity">
    <text evidence="1">Belongs to the peptidase M28 family.</text>
</comment>
<feature type="domain" description="Endoplasmic reticulum metallopeptidase 1-like C-terminal" evidence="2">
    <location>
        <begin position="51"/>
        <end position="167"/>
    </location>
</feature>
<name>A0A0N4VXW8_HAEPC</name>
<dbReference type="OrthoDB" id="76293at2759"/>
<evidence type="ECO:0000313" key="5">
    <source>
        <dbReference type="WBParaSite" id="HPLM_0000213801-mRNA-1"/>
    </source>
</evidence>
<dbReference type="Pfam" id="PF22248">
    <property type="entry name" value="ERMP1_C"/>
    <property type="match status" value="1"/>
</dbReference>
<dbReference type="InterPro" id="IPR053973">
    <property type="entry name" value="ERMP1-like_C"/>
</dbReference>
<evidence type="ECO:0000259" key="2">
    <source>
        <dbReference type="Pfam" id="PF22248"/>
    </source>
</evidence>
<dbReference type="Proteomes" id="UP000268014">
    <property type="component" value="Unassembled WGS sequence"/>
</dbReference>
<evidence type="ECO:0000313" key="3">
    <source>
        <dbReference type="EMBL" id="VDO13143.1"/>
    </source>
</evidence>
<proteinExistence type="inferred from homology"/>
<reference evidence="3 4" key="2">
    <citation type="submission" date="2018-11" db="EMBL/GenBank/DDBJ databases">
        <authorList>
            <consortium name="Pathogen Informatics"/>
        </authorList>
    </citation>
    <scope>NUCLEOTIDE SEQUENCE [LARGE SCALE GENOMIC DNA]</scope>
    <source>
        <strain evidence="3 4">MHpl1</strain>
    </source>
</reference>
<dbReference type="EMBL" id="UZAF01003822">
    <property type="protein sequence ID" value="VDO13143.1"/>
    <property type="molecule type" value="Genomic_DNA"/>
</dbReference>